<keyword evidence="7" id="KW-0862">Zinc</keyword>
<accession>A0AAN9IT77</accession>
<feature type="domain" description="Mind bomb SH3 repeat" evidence="8">
    <location>
        <begin position="87"/>
        <end position="178"/>
    </location>
</feature>
<dbReference type="GO" id="GO:0006952">
    <property type="term" value="P:defense response"/>
    <property type="evidence" value="ECO:0007669"/>
    <property type="project" value="InterPro"/>
</dbReference>
<dbReference type="GO" id="GO:0009788">
    <property type="term" value="P:negative regulation of abscisic acid-activated signaling pathway"/>
    <property type="evidence" value="ECO:0007669"/>
    <property type="project" value="TreeGrafter"/>
</dbReference>
<sequence length="190" mass="21604">MEVGMMEKNSEKEWELMGTKLLLQQMKKERARGDEVVRVTRRQSLWKVSPRDAEQLPGFEVGDWDRILCLPGLWRGDPLDLEIEKMFEVVEWVRLKDNVNHWKSIGPGSVGVVQGIGYEGNEVDISTFVGFCEEQEKWVGPRNTHASIGTIQAIDANGKLRIYTPAGSKTWMLDPSEVEVVEENELCIGD</sequence>
<evidence type="ECO:0000256" key="1">
    <source>
        <dbReference type="ARBA" id="ARBA00004906"/>
    </source>
</evidence>
<dbReference type="GO" id="GO:0016567">
    <property type="term" value="P:protein ubiquitination"/>
    <property type="evidence" value="ECO:0007669"/>
    <property type="project" value="InterPro"/>
</dbReference>
<comment type="pathway">
    <text evidence="1">Protein modification; protein ubiquitination.</text>
</comment>
<dbReference type="GO" id="GO:0004842">
    <property type="term" value="F:ubiquitin-protein transferase activity"/>
    <property type="evidence" value="ECO:0007669"/>
    <property type="project" value="InterPro"/>
</dbReference>
<name>A0AAN9IT77_CLITE</name>
<dbReference type="EMBL" id="JAYKXN010000005">
    <property type="protein sequence ID" value="KAK7285519.1"/>
    <property type="molecule type" value="Genomic_DNA"/>
</dbReference>
<dbReference type="GO" id="GO:0005769">
    <property type="term" value="C:early endosome"/>
    <property type="evidence" value="ECO:0007669"/>
    <property type="project" value="TreeGrafter"/>
</dbReference>
<keyword evidence="10" id="KW-1185">Reference proteome</keyword>
<evidence type="ECO:0000256" key="7">
    <source>
        <dbReference type="ARBA" id="ARBA00022833"/>
    </source>
</evidence>
<keyword evidence="3" id="KW-0479">Metal-binding</keyword>
<evidence type="ECO:0000256" key="4">
    <source>
        <dbReference type="ARBA" id="ARBA00022737"/>
    </source>
</evidence>
<keyword evidence="6" id="KW-0833">Ubl conjugation pathway</keyword>
<keyword evidence="4" id="KW-0677">Repeat</keyword>
<dbReference type="InterPro" id="IPR044584">
    <property type="entry name" value="KEG"/>
</dbReference>
<evidence type="ECO:0000256" key="3">
    <source>
        <dbReference type="ARBA" id="ARBA00022723"/>
    </source>
</evidence>
<dbReference type="InterPro" id="IPR040847">
    <property type="entry name" value="SH3_15"/>
</dbReference>
<dbReference type="Pfam" id="PF18346">
    <property type="entry name" value="SH3_15"/>
    <property type="match status" value="1"/>
</dbReference>
<protein>
    <recommendedName>
        <fullName evidence="8">Mind bomb SH3 repeat domain-containing protein</fullName>
    </recommendedName>
</protein>
<evidence type="ECO:0000256" key="5">
    <source>
        <dbReference type="ARBA" id="ARBA00022771"/>
    </source>
</evidence>
<evidence type="ECO:0000313" key="10">
    <source>
        <dbReference type="Proteomes" id="UP001359559"/>
    </source>
</evidence>
<keyword evidence="2" id="KW-0808">Transferase</keyword>
<dbReference type="GO" id="GO:0045324">
    <property type="term" value="P:late endosome to vacuole transport"/>
    <property type="evidence" value="ECO:0007669"/>
    <property type="project" value="TreeGrafter"/>
</dbReference>
<dbReference type="Proteomes" id="UP001359559">
    <property type="component" value="Unassembled WGS sequence"/>
</dbReference>
<dbReference type="GO" id="GO:0005802">
    <property type="term" value="C:trans-Golgi network"/>
    <property type="evidence" value="ECO:0007669"/>
    <property type="project" value="TreeGrafter"/>
</dbReference>
<organism evidence="9 10">
    <name type="scientific">Clitoria ternatea</name>
    <name type="common">Butterfly pea</name>
    <dbReference type="NCBI Taxonomy" id="43366"/>
    <lineage>
        <taxon>Eukaryota</taxon>
        <taxon>Viridiplantae</taxon>
        <taxon>Streptophyta</taxon>
        <taxon>Embryophyta</taxon>
        <taxon>Tracheophyta</taxon>
        <taxon>Spermatophyta</taxon>
        <taxon>Magnoliopsida</taxon>
        <taxon>eudicotyledons</taxon>
        <taxon>Gunneridae</taxon>
        <taxon>Pentapetalae</taxon>
        <taxon>rosids</taxon>
        <taxon>fabids</taxon>
        <taxon>Fabales</taxon>
        <taxon>Fabaceae</taxon>
        <taxon>Papilionoideae</taxon>
        <taxon>50 kb inversion clade</taxon>
        <taxon>NPAAA clade</taxon>
        <taxon>indigoferoid/millettioid clade</taxon>
        <taxon>Phaseoleae</taxon>
        <taxon>Clitoria</taxon>
    </lineage>
</organism>
<dbReference type="AlphaFoldDB" id="A0AAN9IT77"/>
<gene>
    <name evidence="9" type="ORF">RJT34_20293</name>
</gene>
<proteinExistence type="predicted"/>
<keyword evidence="5" id="KW-0863">Zinc-finger</keyword>
<comment type="caution">
    <text evidence="9">The sequence shown here is derived from an EMBL/GenBank/DDBJ whole genome shotgun (WGS) entry which is preliminary data.</text>
</comment>
<evidence type="ECO:0000259" key="8">
    <source>
        <dbReference type="Pfam" id="PF18346"/>
    </source>
</evidence>
<reference evidence="9 10" key="1">
    <citation type="submission" date="2024-01" db="EMBL/GenBank/DDBJ databases">
        <title>The genomes of 5 underutilized Papilionoideae crops provide insights into root nodulation and disease resistance.</title>
        <authorList>
            <person name="Yuan L."/>
        </authorList>
    </citation>
    <scope>NUCLEOTIDE SEQUENCE [LARGE SCALE GENOMIC DNA]</scope>
    <source>
        <strain evidence="9">LY-2023</strain>
        <tissue evidence="9">Leaf</tissue>
    </source>
</reference>
<dbReference type="GO" id="GO:0009738">
    <property type="term" value="P:abscisic acid-activated signaling pathway"/>
    <property type="evidence" value="ECO:0007669"/>
    <property type="project" value="InterPro"/>
</dbReference>
<dbReference type="PANTHER" id="PTHR46960">
    <property type="entry name" value="E3 UBIQUITIN-PROTEIN LIGASE KEG"/>
    <property type="match status" value="1"/>
</dbReference>
<dbReference type="PANTHER" id="PTHR46960:SF1">
    <property type="entry name" value="E3 UBIQUITIN-PROTEIN LIGASE KEG"/>
    <property type="match status" value="1"/>
</dbReference>
<evidence type="ECO:0000256" key="6">
    <source>
        <dbReference type="ARBA" id="ARBA00022786"/>
    </source>
</evidence>
<dbReference type="GO" id="GO:0008270">
    <property type="term" value="F:zinc ion binding"/>
    <property type="evidence" value="ECO:0007669"/>
    <property type="project" value="UniProtKB-KW"/>
</dbReference>
<evidence type="ECO:0000256" key="2">
    <source>
        <dbReference type="ARBA" id="ARBA00022679"/>
    </source>
</evidence>
<evidence type="ECO:0000313" key="9">
    <source>
        <dbReference type="EMBL" id="KAK7285519.1"/>
    </source>
</evidence>